<keyword evidence="5" id="KW-1185">Reference proteome</keyword>
<evidence type="ECO:0000313" key="4">
    <source>
        <dbReference type="EMBL" id="RAI58023.1"/>
    </source>
</evidence>
<dbReference type="EMBL" id="QLIX01000012">
    <property type="protein sequence ID" value="RAI58023.1"/>
    <property type="molecule type" value="Genomic_DNA"/>
</dbReference>
<dbReference type="InterPro" id="IPR014755">
    <property type="entry name" value="Cu-Rt/internalin_Ig-like"/>
</dbReference>
<proteinExistence type="predicted"/>
<accession>A0A327M7E9</accession>
<feature type="domain" description="CopC" evidence="3">
    <location>
        <begin position="67"/>
        <end position="163"/>
    </location>
</feature>
<evidence type="ECO:0000313" key="5">
    <source>
        <dbReference type="Proteomes" id="UP000249065"/>
    </source>
</evidence>
<dbReference type="Pfam" id="PF04234">
    <property type="entry name" value="CopC"/>
    <property type="match status" value="1"/>
</dbReference>
<keyword evidence="2" id="KW-0186">Copper</keyword>
<dbReference type="GO" id="GO:0046688">
    <property type="term" value="P:response to copper ion"/>
    <property type="evidence" value="ECO:0007669"/>
    <property type="project" value="InterPro"/>
</dbReference>
<reference evidence="5" key="1">
    <citation type="submission" date="2018-06" db="EMBL/GenBank/DDBJ databases">
        <authorList>
            <person name="Khan S.A."/>
        </authorList>
    </citation>
    <scope>NUCLEOTIDE SEQUENCE [LARGE SCALE GENOMIC DNA]</scope>
    <source>
        <strain evidence="5">DB-1506</strain>
    </source>
</reference>
<dbReference type="Proteomes" id="UP000249065">
    <property type="component" value="Unassembled WGS sequence"/>
</dbReference>
<dbReference type="InterPro" id="IPR007348">
    <property type="entry name" value="CopC_dom"/>
</dbReference>
<dbReference type="AlphaFoldDB" id="A0A327M7E9"/>
<evidence type="ECO:0000259" key="3">
    <source>
        <dbReference type="Pfam" id="PF04234"/>
    </source>
</evidence>
<dbReference type="InterPro" id="IPR014756">
    <property type="entry name" value="Ig_E-set"/>
</dbReference>
<comment type="caution">
    <text evidence="4">The sequence shown here is derived from an EMBL/GenBank/DDBJ whole genome shotgun (WGS) entry which is preliminary data.</text>
</comment>
<protein>
    <submittedName>
        <fullName evidence="4">Copper resistance protein CopC</fullName>
    </submittedName>
</protein>
<dbReference type="OrthoDB" id="9796814at2"/>
<dbReference type="GO" id="GO:0042597">
    <property type="term" value="C:periplasmic space"/>
    <property type="evidence" value="ECO:0007669"/>
    <property type="project" value="InterPro"/>
</dbReference>
<dbReference type="Gene3D" id="2.60.40.1220">
    <property type="match status" value="1"/>
</dbReference>
<organism evidence="4 5">
    <name type="scientific">Roseicella frigidaeris</name>
    <dbReference type="NCBI Taxonomy" id="2230885"/>
    <lineage>
        <taxon>Bacteria</taxon>
        <taxon>Pseudomonadati</taxon>
        <taxon>Pseudomonadota</taxon>
        <taxon>Alphaproteobacteria</taxon>
        <taxon>Acetobacterales</taxon>
        <taxon>Roseomonadaceae</taxon>
        <taxon>Roseicella</taxon>
    </lineage>
</organism>
<gene>
    <name evidence="4" type="ORF">DOO78_16195</name>
</gene>
<dbReference type="SUPFAM" id="SSF81296">
    <property type="entry name" value="E set domains"/>
    <property type="match status" value="1"/>
</dbReference>
<sequence length="166" mass="17574">MRASCTARILLHLAAPLQPGEAAALPEEVSSVTSPVFAALSSRRLLLGLLALPLLWPLLRPGAAAAHAVVVTSEPAAGSTLAALPKRIAIHFNSRIDHARSRLLLVGPDGSQRPLPLATETEPTLLEAVPEPVPTPAPGAWRLRWQVLAVDGHITRGDIPFTLQSR</sequence>
<evidence type="ECO:0000256" key="1">
    <source>
        <dbReference type="ARBA" id="ARBA00022729"/>
    </source>
</evidence>
<dbReference type="GO" id="GO:0005507">
    <property type="term" value="F:copper ion binding"/>
    <property type="evidence" value="ECO:0007669"/>
    <property type="project" value="InterPro"/>
</dbReference>
<evidence type="ECO:0000256" key="2">
    <source>
        <dbReference type="ARBA" id="ARBA00023008"/>
    </source>
</evidence>
<name>A0A327M7E9_9PROT</name>
<keyword evidence="1" id="KW-0732">Signal</keyword>